<dbReference type="AlphaFoldDB" id="A0A4Q7L1X3"/>
<dbReference type="Pfam" id="PF20062">
    <property type="entry name" value="DUF6461"/>
    <property type="match status" value="1"/>
</dbReference>
<name>A0A4Q7L1X3_9PSEU</name>
<accession>A0A4Q7L1X3</accession>
<protein>
    <submittedName>
        <fullName evidence="1">Uncharacterized protein</fullName>
    </submittedName>
</protein>
<dbReference type="InterPro" id="IPR045592">
    <property type="entry name" value="DUF6461"/>
</dbReference>
<comment type="caution">
    <text evidence="1">The sequence shown here is derived from an EMBL/GenBank/DDBJ whole genome shotgun (WGS) entry which is preliminary data.</text>
</comment>
<proteinExistence type="predicted"/>
<dbReference type="EMBL" id="SGWQ01000002">
    <property type="protein sequence ID" value="RZS43066.1"/>
    <property type="molecule type" value="Genomic_DNA"/>
</dbReference>
<sequence length="208" mass="22815">MGDWDWVITGDSPFSPGGCLTFAKGLAPEEMFRAFDLDPSSARPMTPEQVDTDPVLSTAGYEEGPQWIRVAEDAGWTVAIEFIQMKGEQDNIALRLAATTDVVCVSFNAKGFGTVTYLREGGVVVSFGVGQPYETRVGREPGFLDTELRAAGLVTGDLFTGGELVPALELLTERFGVRLSRERYAEPLPTAYREHLYRYPLPGFPPRS</sequence>
<dbReference type="RefSeq" id="WP_130342965.1">
    <property type="nucleotide sequence ID" value="NZ_SGWQ01000002.1"/>
</dbReference>
<reference evidence="1 2" key="1">
    <citation type="submission" date="2019-02" db="EMBL/GenBank/DDBJ databases">
        <title>Genomic Encyclopedia of Type Strains, Phase IV (KMG-IV): sequencing the most valuable type-strain genomes for metagenomic binning, comparative biology and taxonomic classification.</title>
        <authorList>
            <person name="Goeker M."/>
        </authorList>
    </citation>
    <scope>NUCLEOTIDE SEQUENCE [LARGE SCALE GENOMIC DNA]</scope>
    <source>
        <strain evidence="1 2">DSM 101727</strain>
    </source>
</reference>
<keyword evidence="2" id="KW-1185">Reference proteome</keyword>
<gene>
    <name evidence="1" type="ORF">EV193_10242</name>
</gene>
<dbReference type="Proteomes" id="UP000294257">
    <property type="component" value="Unassembled WGS sequence"/>
</dbReference>
<evidence type="ECO:0000313" key="1">
    <source>
        <dbReference type="EMBL" id="RZS43066.1"/>
    </source>
</evidence>
<evidence type="ECO:0000313" key="2">
    <source>
        <dbReference type="Proteomes" id="UP000294257"/>
    </source>
</evidence>
<dbReference type="OrthoDB" id="3638702at2"/>
<organism evidence="1 2">
    <name type="scientific">Herbihabitans rhizosphaerae</name>
    <dbReference type="NCBI Taxonomy" id="1872711"/>
    <lineage>
        <taxon>Bacteria</taxon>
        <taxon>Bacillati</taxon>
        <taxon>Actinomycetota</taxon>
        <taxon>Actinomycetes</taxon>
        <taxon>Pseudonocardiales</taxon>
        <taxon>Pseudonocardiaceae</taxon>
        <taxon>Herbihabitans</taxon>
    </lineage>
</organism>